<evidence type="ECO:0000256" key="4">
    <source>
        <dbReference type="ARBA" id="ARBA00022729"/>
    </source>
</evidence>
<dbReference type="EMBL" id="JARPOI010000016">
    <property type="protein sequence ID" value="KAJ9146114.1"/>
    <property type="molecule type" value="Genomic_DNA"/>
</dbReference>
<evidence type="ECO:0000256" key="9">
    <source>
        <dbReference type="SAM" id="SignalP"/>
    </source>
</evidence>
<keyword evidence="6" id="KW-0968">Cytoplasmic vesicle</keyword>
<organism evidence="11 12">
    <name type="scientific">Hevea brasiliensis</name>
    <name type="common">Para rubber tree</name>
    <name type="synonym">Siphonia brasiliensis</name>
    <dbReference type="NCBI Taxonomy" id="3981"/>
    <lineage>
        <taxon>Eukaryota</taxon>
        <taxon>Viridiplantae</taxon>
        <taxon>Streptophyta</taxon>
        <taxon>Embryophyta</taxon>
        <taxon>Tracheophyta</taxon>
        <taxon>Spermatophyta</taxon>
        <taxon>Magnoliopsida</taxon>
        <taxon>eudicotyledons</taxon>
        <taxon>Gunneridae</taxon>
        <taxon>Pentapetalae</taxon>
        <taxon>rosids</taxon>
        <taxon>fabids</taxon>
        <taxon>Malpighiales</taxon>
        <taxon>Euphorbiaceae</taxon>
        <taxon>Crotonoideae</taxon>
        <taxon>Micrandreae</taxon>
        <taxon>Hevea</taxon>
    </lineage>
</organism>
<keyword evidence="12" id="KW-1185">Reference proteome</keyword>
<keyword evidence="3" id="KW-0964">Secreted</keyword>
<dbReference type="Proteomes" id="UP001174677">
    <property type="component" value="Chromosome 16"/>
</dbReference>
<evidence type="ECO:0000313" key="12">
    <source>
        <dbReference type="Proteomes" id="UP001174677"/>
    </source>
</evidence>
<keyword evidence="4 9" id="KW-0732">Signal</keyword>
<feature type="domain" description="Prolamin-like" evidence="10">
    <location>
        <begin position="45"/>
        <end position="108"/>
    </location>
</feature>
<comment type="caution">
    <text evidence="11">The sequence shown here is derived from an EMBL/GenBank/DDBJ whole genome shotgun (WGS) entry which is preliminary data.</text>
</comment>
<dbReference type="Pfam" id="PF05617">
    <property type="entry name" value="Prolamin_like"/>
    <property type="match status" value="1"/>
</dbReference>
<comment type="function">
    <text evidence="7">Involved in the regulation of gamete interactions during the double fertilization and to prevent multiple-pollen tube attraction; mediates the redistribution of the gamete fusogen HAP2/GCS1 to the cell surface after secretion upon sperm arrival.</text>
</comment>
<name>A0ABQ9KQC2_HEVBR</name>
<comment type="subcellular location">
    <subcellularLocation>
        <location evidence="1">Cytoplasmic vesicle</location>
    </subcellularLocation>
    <subcellularLocation>
        <location evidence="2">Secreted</location>
    </subcellularLocation>
</comment>
<evidence type="ECO:0000256" key="3">
    <source>
        <dbReference type="ARBA" id="ARBA00022525"/>
    </source>
</evidence>
<evidence type="ECO:0000256" key="8">
    <source>
        <dbReference type="ARBA" id="ARBA00034484"/>
    </source>
</evidence>
<proteinExistence type="inferred from homology"/>
<evidence type="ECO:0000256" key="5">
    <source>
        <dbReference type="ARBA" id="ARBA00023279"/>
    </source>
</evidence>
<accession>A0ABQ9KQC2</accession>
<comment type="similarity">
    <text evidence="8">Belongs to the plant egg cell-secreted peptide family.</text>
</comment>
<dbReference type="PANTHER" id="PTHR35293:SF1">
    <property type="entry name" value="EGG CELL-SECRETED PROTEIN 1.5"/>
    <property type="match status" value="1"/>
</dbReference>
<dbReference type="InterPro" id="IPR044711">
    <property type="entry name" value="EC11-15"/>
</dbReference>
<gene>
    <name evidence="11" type="ORF">P3X46_028421</name>
</gene>
<evidence type="ECO:0000256" key="6">
    <source>
        <dbReference type="ARBA" id="ARBA00023329"/>
    </source>
</evidence>
<feature type="signal peptide" evidence="9">
    <location>
        <begin position="1"/>
        <end position="23"/>
    </location>
</feature>
<reference evidence="11" key="1">
    <citation type="journal article" date="2023" name="Plant Biotechnol. J.">
        <title>Chromosome-level wild Hevea brasiliensis genome provides new tools for genomic-assisted breeding and valuable loci to elevate rubber yield.</title>
        <authorList>
            <person name="Cheng H."/>
            <person name="Song X."/>
            <person name="Hu Y."/>
            <person name="Wu T."/>
            <person name="Yang Q."/>
            <person name="An Z."/>
            <person name="Feng S."/>
            <person name="Deng Z."/>
            <person name="Wu W."/>
            <person name="Zeng X."/>
            <person name="Tu M."/>
            <person name="Wang X."/>
            <person name="Huang H."/>
        </authorList>
    </citation>
    <scope>NUCLEOTIDE SEQUENCE</scope>
    <source>
        <strain evidence="11">MT/VB/25A 57/8</strain>
    </source>
</reference>
<evidence type="ECO:0000313" key="11">
    <source>
        <dbReference type="EMBL" id="KAJ9146114.1"/>
    </source>
</evidence>
<evidence type="ECO:0000259" key="10">
    <source>
        <dbReference type="Pfam" id="PF05617"/>
    </source>
</evidence>
<dbReference type="InterPro" id="IPR008502">
    <property type="entry name" value="Prolamin-like"/>
</dbReference>
<evidence type="ECO:0000256" key="2">
    <source>
        <dbReference type="ARBA" id="ARBA00004613"/>
    </source>
</evidence>
<protein>
    <recommendedName>
        <fullName evidence="10">Prolamin-like domain-containing protein</fullName>
    </recommendedName>
</protein>
<evidence type="ECO:0000256" key="1">
    <source>
        <dbReference type="ARBA" id="ARBA00004541"/>
    </source>
</evidence>
<sequence>MVCILKLFSLIVLFACSMGFMAAKPLSPDSSLLARLKLDEDSTSCWDSLIQIQACSGEMILFFLNGETYLGHSCCNAIRTITKQCWPNMIDTLGFSTEESDILEGYCDRADDGSPPTPQATTLRGLVNYIH</sequence>
<evidence type="ECO:0000256" key="7">
    <source>
        <dbReference type="ARBA" id="ARBA00034457"/>
    </source>
</evidence>
<dbReference type="PANTHER" id="PTHR35293">
    <property type="entry name" value="EGG CELL-SECRETED PROTEIN 1.5"/>
    <property type="match status" value="1"/>
</dbReference>
<keyword evidence="5" id="KW-0278">Fertilization</keyword>
<feature type="chain" id="PRO_5046582463" description="Prolamin-like domain-containing protein" evidence="9">
    <location>
        <begin position="24"/>
        <end position="131"/>
    </location>
</feature>